<accession>A0A0N4Y1T5</accession>
<keyword evidence="3" id="KW-1185">Reference proteome</keyword>
<evidence type="ECO:0000259" key="1">
    <source>
        <dbReference type="Pfam" id="PF04784"/>
    </source>
</evidence>
<organism evidence="4">
    <name type="scientific">Nippostrongylus brasiliensis</name>
    <name type="common">Rat hookworm</name>
    <dbReference type="NCBI Taxonomy" id="27835"/>
    <lineage>
        <taxon>Eukaryota</taxon>
        <taxon>Metazoa</taxon>
        <taxon>Ecdysozoa</taxon>
        <taxon>Nematoda</taxon>
        <taxon>Chromadorea</taxon>
        <taxon>Rhabditida</taxon>
        <taxon>Rhabditina</taxon>
        <taxon>Rhabditomorpha</taxon>
        <taxon>Strongyloidea</taxon>
        <taxon>Heligmosomidae</taxon>
        <taxon>Nippostrongylus</taxon>
    </lineage>
</organism>
<proteinExistence type="predicted"/>
<feature type="domain" description="DUF547" evidence="1">
    <location>
        <begin position="130"/>
        <end position="217"/>
    </location>
</feature>
<dbReference type="PANTHER" id="PTHR46361">
    <property type="entry name" value="ELECTRON CARRIER/ PROTEIN DISULFIDE OXIDOREDUCTASE"/>
    <property type="match status" value="1"/>
</dbReference>
<dbReference type="InterPro" id="IPR006869">
    <property type="entry name" value="DUF547"/>
</dbReference>
<gene>
    <name evidence="2" type="ORF">NBR_LOCUS9608</name>
</gene>
<dbReference type="Proteomes" id="UP000271162">
    <property type="component" value="Unassembled WGS sequence"/>
</dbReference>
<reference evidence="2 3" key="2">
    <citation type="submission" date="2018-11" db="EMBL/GenBank/DDBJ databases">
        <authorList>
            <consortium name="Pathogen Informatics"/>
        </authorList>
    </citation>
    <scope>NUCLEOTIDE SEQUENCE [LARGE SCALE GENOMIC DNA]</scope>
</reference>
<dbReference type="EMBL" id="UYSL01020166">
    <property type="protein sequence ID" value="VDL73197.1"/>
    <property type="molecule type" value="Genomic_DNA"/>
</dbReference>
<reference evidence="4" key="1">
    <citation type="submission" date="2017-02" db="UniProtKB">
        <authorList>
            <consortium name="WormBaseParasite"/>
        </authorList>
    </citation>
    <scope>IDENTIFICATION</scope>
</reference>
<evidence type="ECO:0000313" key="4">
    <source>
        <dbReference type="WBParaSite" id="NBR_0000960701-mRNA-1"/>
    </source>
</evidence>
<dbReference type="WBParaSite" id="NBR_0000960701-mRNA-1">
    <property type="protein sequence ID" value="NBR_0000960701-mRNA-1"/>
    <property type="gene ID" value="NBR_0000960701"/>
</dbReference>
<dbReference type="AlphaFoldDB" id="A0A0N4Y1T5"/>
<evidence type="ECO:0000313" key="2">
    <source>
        <dbReference type="EMBL" id="VDL73197.1"/>
    </source>
</evidence>
<sequence>MPSSKTTSWPLSPIDEHFWINQQHQNSPSTYESDDEFYSEFGFSDIGHDAFQSPEYEPRRRIIQETVDENSELVVRPEENCDISEESQNCDKSILNCGPSDKRTYSVAEYNETLVQIMDSLFEEILIDNGKMMYCSYYQIEDHRYALHSILDGILRSNRKGLEMLWKPFGKSDGRLPLILPKFEPFVHFGLNSCTKSTTFIRPYTCENVRQELRQNACDALETDDFIKVDIKRNVVHLNKIFKWYAKDFGGTEAKVIDWILSTLSDSSSQKKTDLERIHHLRLLEIEYIPYDWTFNGK</sequence>
<dbReference type="STRING" id="27835.A0A0N4Y1T5"/>
<dbReference type="Pfam" id="PF04784">
    <property type="entry name" value="DUF547"/>
    <property type="match status" value="1"/>
</dbReference>
<dbReference type="PANTHER" id="PTHR46361:SF5">
    <property type="entry name" value="DEP DOMAIN-CONTAINING PROTEIN"/>
    <property type="match status" value="1"/>
</dbReference>
<name>A0A0N4Y1T5_NIPBR</name>
<protein>
    <submittedName>
        <fullName evidence="4">DUF547 domain-containing protein</fullName>
    </submittedName>
</protein>
<evidence type="ECO:0000313" key="3">
    <source>
        <dbReference type="Proteomes" id="UP000271162"/>
    </source>
</evidence>